<protein>
    <submittedName>
        <fullName evidence="2">Retrovirus-related Pol polyprotein from transposon TNT 1-94</fullName>
    </submittedName>
</protein>
<proteinExistence type="predicted"/>
<name>A0A6L2LP96_TANCI</name>
<evidence type="ECO:0000313" key="2">
    <source>
        <dbReference type="EMBL" id="GEU63621.1"/>
    </source>
</evidence>
<evidence type="ECO:0000259" key="1">
    <source>
        <dbReference type="Pfam" id="PF07727"/>
    </source>
</evidence>
<sequence length="368" mass="42370">MTRKYFLECTQIEVQEFRDTLIQHMGSVKKSIDKRAVHKRKYDSRVNERQMQTKAEKVYSSKALDASLVDKEGSRTKFENHNTSSSLENDVDADDADIKPIYDYEPMTEKCVFTANHDACVTKFLNEVKSRAKVPSHKTKIRFKLVEQISVAKKLERKIPTGHRTKVYSEPLNGSNEDITNPHECIQTLDVSASTFNLCADPEMCMFALTVSTIDPKIIMEAMDDSAWIEAMQDELHRFNRLEVWELVDKLFGKTVIKLKWLWKNKKDEDETVIGNKERAVAKGYAQEEGVDFKESFSPFAHLEAVQIIVAYALHKSFTIYQMDVKTTFLNGLLKEEVYVSQLDGFVDPDHQEKSTVIWIEASFESLI</sequence>
<dbReference type="EMBL" id="BKCJ010004879">
    <property type="protein sequence ID" value="GEU63621.1"/>
    <property type="molecule type" value="Genomic_DNA"/>
</dbReference>
<feature type="domain" description="Reverse transcriptase Ty1/copia-type" evidence="1">
    <location>
        <begin position="243"/>
        <end position="354"/>
    </location>
</feature>
<dbReference type="InterPro" id="IPR013103">
    <property type="entry name" value="RVT_2"/>
</dbReference>
<reference evidence="2" key="1">
    <citation type="journal article" date="2019" name="Sci. Rep.">
        <title>Draft genome of Tanacetum cinerariifolium, the natural source of mosquito coil.</title>
        <authorList>
            <person name="Yamashiro T."/>
            <person name="Shiraishi A."/>
            <person name="Satake H."/>
            <person name="Nakayama K."/>
        </authorList>
    </citation>
    <scope>NUCLEOTIDE SEQUENCE</scope>
</reference>
<dbReference type="Pfam" id="PF07727">
    <property type="entry name" value="RVT_2"/>
    <property type="match status" value="1"/>
</dbReference>
<dbReference type="AlphaFoldDB" id="A0A6L2LP96"/>
<gene>
    <name evidence="2" type="ORF">Tci_035599</name>
</gene>
<organism evidence="2">
    <name type="scientific">Tanacetum cinerariifolium</name>
    <name type="common">Dalmatian daisy</name>
    <name type="synonym">Chrysanthemum cinerariifolium</name>
    <dbReference type="NCBI Taxonomy" id="118510"/>
    <lineage>
        <taxon>Eukaryota</taxon>
        <taxon>Viridiplantae</taxon>
        <taxon>Streptophyta</taxon>
        <taxon>Embryophyta</taxon>
        <taxon>Tracheophyta</taxon>
        <taxon>Spermatophyta</taxon>
        <taxon>Magnoliopsida</taxon>
        <taxon>eudicotyledons</taxon>
        <taxon>Gunneridae</taxon>
        <taxon>Pentapetalae</taxon>
        <taxon>asterids</taxon>
        <taxon>campanulids</taxon>
        <taxon>Asterales</taxon>
        <taxon>Asteraceae</taxon>
        <taxon>Asteroideae</taxon>
        <taxon>Anthemideae</taxon>
        <taxon>Anthemidinae</taxon>
        <taxon>Tanacetum</taxon>
    </lineage>
</organism>
<comment type="caution">
    <text evidence="2">The sequence shown here is derived from an EMBL/GenBank/DDBJ whole genome shotgun (WGS) entry which is preliminary data.</text>
</comment>
<accession>A0A6L2LP96</accession>